<dbReference type="Gene3D" id="3.30.1240.10">
    <property type="match status" value="1"/>
</dbReference>
<gene>
    <name evidence="1" type="ordered locus">MSU_0287</name>
</gene>
<dbReference type="HOGENOM" id="CLU_044146_1_1_14"/>
<dbReference type="AlphaFoldDB" id="F0QQQ9"/>
<dbReference type="KEGG" id="mss:MSU_0287"/>
<evidence type="ECO:0000313" key="2">
    <source>
        <dbReference type="Proteomes" id="UP000007484"/>
    </source>
</evidence>
<dbReference type="STRING" id="768700.MSU_0287"/>
<proteinExistence type="predicted"/>
<dbReference type="InterPro" id="IPR036412">
    <property type="entry name" value="HAD-like_sf"/>
</dbReference>
<dbReference type="SUPFAM" id="SSF56784">
    <property type="entry name" value="HAD-like"/>
    <property type="match status" value="1"/>
</dbReference>
<dbReference type="GO" id="GO:0016791">
    <property type="term" value="F:phosphatase activity"/>
    <property type="evidence" value="ECO:0007669"/>
    <property type="project" value="UniProtKB-ARBA"/>
</dbReference>
<dbReference type="EMBL" id="CP002525">
    <property type="protein sequence ID" value="ADX97829.1"/>
    <property type="molecule type" value="Genomic_DNA"/>
</dbReference>
<dbReference type="PANTHER" id="PTHR10000:SF8">
    <property type="entry name" value="HAD SUPERFAMILY HYDROLASE-LIKE, TYPE 3"/>
    <property type="match status" value="1"/>
</dbReference>
<dbReference type="InterPro" id="IPR006379">
    <property type="entry name" value="HAD-SF_hydro_IIB"/>
</dbReference>
<dbReference type="GO" id="GO:0005829">
    <property type="term" value="C:cytosol"/>
    <property type="evidence" value="ECO:0007669"/>
    <property type="project" value="TreeGrafter"/>
</dbReference>
<dbReference type="Proteomes" id="UP000007484">
    <property type="component" value="Chromosome"/>
</dbReference>
<dbReference type="NCBIfam" id="TIGR01484">
    <property type="entry name" value="HAD-SF-IIB"/>
    <property type="match status" value="1"/>
</dbReference>
<protein>
    <submittedName>
        <fullName evidence="1">HAD superfamily hydrolase Cof</fullName>
    </submittedName>
</protein>
<organism evidence="1 2">
    <name type="scientific">Mycoplasma suis (strain Illinois)</name>
    <dbReference type="NCBI Taxonomy" id="768700"/>
    <lineage>
        <taxon>Bacteria</taxon>
        <taxon>Bacillati</taxon>
        <taxon>Mycoplasmatota</taxon>
        <taxon>Mollicutes</taxon>
        <taxon>Mycoplasmataceae</taxon>
        <taxon>Mycoplasma</taxon>
    </lineage>
</organism>
<dbReference type="RefSeq" id="WP_013609764.1">
    <property type="nucleotide sequence ID" value="NC_015155.1"/>
</dbReference>
<sequence length="265" mass="30189">MSDYKYIVISDLDGTLCTTQGDISKETVDYLKMFQEKRPDVLFTFSTGRAWNDSKPIYDQLGLKSYISCLNGGYIYNPKTNHLVSSCLSEKFLKYLLFSPFVLSCLQSGDILTNTMRIPLDSEYPNKCFDAFKTSNSVLVGVKLFYKESDKEKVREIIRNIKKFDPEPKVSIFYYPGLINLEIQSKQEDKFSFVEFAANFFGVPYSNILTFGDNHNDIPMTRGGVRSCALANSLFLLGQEASYISKYSNDEDGLIKELDLFFGPL</sequence>
<dbReference type="GO" id="GO:0000287">
    <property type="term" value="F:magnesium ion binding"/>
    <property type="evidence" value="ECO:0007669"/>
    <property type="project" value="TreeGrafter"/>
</dbReference>
<keyword evidence="2" id="KW-1185">Reference proteome</keyword>
<accession>F0QQQ9</accession>
<keyword evidence="1" id="KW-0378">Hydrolase</keyword>
<dbReference type="Pfam" id="PF08282">
    <property type="entry name" value="Hydrolase_3"/>
    <property type="match status" value="1"/>
</dbReference>
<reference evidence="1 2" key="1">
    <citation type="journal article" date="2011" name="J. Bacteriol.">
        <title>Complete genome sequences of two hemotropic Mycoplasmas, Mycoplasma haemofelis strain Ohio2 and Mycoplasma suis strain Illinois.</title>
        <authorList>
            <person name="Messick J.B."/>
            <person name="Santos A.P."/>
            <person name="Guimaraes A.M."/>
        </authorList>
    </citation>
    <scope>NUCLEOTIDE SEQUENCE [LARGE SCALE GENOMIC DNA]</scope>
    <source>
        <strain evidence="1 2">Illinois</strain>
    </source>
</reference>
<dbReference type="Gene3D" id="3.40.50.1000">
    <property type="entry name" value="HAD superfamily/HAD-like"/>
    <property type="match status" value="1"/>
</dbReference>
<name>F0QQQ9_MYCSL</name>
<dbReference type="InterPro" id="IPR023214">
    <property type="entry name" value="HAD_sf"/>
</dbReference>
<evidence type="ECO:0000313" key="1">
    <source>
        <dbReference type="EMBL" id="ADX97829.1"/>
    </source>
</evidence>
<dbReference type="PANTHER" id="PTHR10000">
    <property type="entry name" value="PHOSPHOSERINE PHOSPHATASE"/>
    <property type="match status" value="1"/>
</dbReference>